<dbReference type="GO" id="GO:0032049">
    <property type="term" value="P:cardiolipin biosynthetic process"/>
    <property type="evidence" value="ECO:0007669"/>
    <property type="project" value="UniProtKB-ARBA"/>
</dbReference>
<dbReference type="AlphaFoldDB" id="A0A4U0YPE5"/>
<dbReference type="OrthoDB" id="9814092at2"/>
<dbReference type="PANTHER" id="PTHR21248">
    <property type="entry name" value="CARDIOLIPIN SYNTHASE"/>
    <property type="match status" value="1"/>
</dbReference>
<evidence type="ECO:0000313" key="2">
    <source>
        <dbReference type="EMBL" id="TKA91451.1"/>
    </source>
</evidence>
<dbReference type="SUPFAM" id="SSF56024">
    <property type="entry name" value="Phospholipase D/nuclease"/>
    <property type="match status" value="2"/>
</dbReference>
<accession>A0A4U0YPE5</accession>
<gene>
    <name evidence="2" type="ORF">FA869_10090</name>
</gene>
<reference evidence="2 3" key="1">
    <citation type="submission" date="2019-04" db="EMBL/GenBank/DDBJ databases">
        <title>Crypto-aerobic microbial life in anoxic (sulfidic) marine sediments.</title>
        <authorList>
            <person name="Bhattacharya S."/>
            <person name="Roy C."/>
            <person name="Mondal N."/>
            <person name="Sarkar J."/>
            <person name="Mandal S."/>
            <person name="Rameez M.J."/>
            <person name="Ghosh W."/>
        </authorList>
    </citation>
    <scope>NUCLEOTIDE SEQUENCE [LARGE SCALE GENOMIC DNA]</scope>
    <source>
        <strain evidence="2 3">SBBB</strain>
    </source>
</reference>
<evidence type="ECO:0000259" key="1">
    <source>
        <dbReference type="PROSITE" id="PS50035"/>
    </source>
</evidence>
<dbReference type="PROSITE" id="PS50035">
    <property type="entry name" value="PLD"/>
    <property type="match status" value="2"/>
</dbReference>
<comment type="caution">
    <text evidence="2">The sequence shown here is derived from an EMBL/GenBank/DDBJ whole genome shotgun (WGS) entry which is preliminary data.</text>
</comment>
<dbReference type="InterPro" id="IPR025202">
    <property type="entry name" value="PLD-like_dom"/>
</dbReference>
<dbReference type="CDD" id="cd09111">
    <property type="entry name" value="PLDc_ymdC_like_1"/>
    <property type="match status" value="1"/>
</dbReference>
<dbReference type="CDD" id="cd09113">
    <property type="entry name" value="PLDc_ymdC_like_2"/>
    <property type="match status" value="1"/>
</dbReference>
<dbReference type="Gene3D" id="3.30.870.10">
    <property type="entry name" value="Endonuclease Chain A"/>
    <property type="match status" value="2"/>
</dbReference>
<evidence type="ECO:0000313" key="3">
    <source>
        <dbReference type="Proteomes" id="UP000305198"/>
    </source>
</evidence>
<dbReference type="SMART" id="SM00155">
    <property type="entry name" value="PLDc"/>
    <property type="match status" value="2"/>
</dbReference>
<dbReference type="Proteomes" id="UP000305198">
    <property type="component" value="Unassembled WGS sequence"/>
</dbReference>
<name>A0A4U0YPE5_9GAMM</name>
<protein>
    <submittedName>
        <fullName evidence="2">Phospholipase D family protein</fullName>
    </submittedName>
</protein>
<organism evidence="2 3">
    <name type="scientific">Halopseudomonas bauzanensis</name>
    <dbReference type="NCBI Taxonomy" id="653930"/>
    <lineage>
        <taxon>Bacteria</taxon>
        <taxon>Pseudomonadati</taxon>
        <taxon>Pseudomonadota</taxon>
        <taxon>Gammaproteobacteria</taxon>
        <taxon>Pseudomonadales</taxon>
        <taxon>Pseudomonadaceae</taxon>
        <taxon>Halopseudomonas</taxon>
    </lineage>
</organism>
<feature type="domain" description="PLD phosphodiesterase" evidence="1">
    <location>
        <begin position="173"/>
        <end position="200"/>
    </location>
</feature>
<sequence>MRARRGRVKTGFRTLLILIIVTLVGCASSLPERHLPPSVAVKPDYGSEIGRYVRDHQPENSAGLSGFTLVQTGTDALAARLAMIDGAERSLDLQYYIYRGDVTGGLIAERLLSAADRGVRVRLLLDDIGSGLRDFDVATLNHHPNIEVRLFNPVTLRGRVLKYFSKIGEFGRINYRMHNKLMVVDSQMFITGGRNIGDEYFSLSAMDFQDIDILGMGRITRDVTRSFDDYWNANESVPVESMFRRPGKDASLKLRKQLEALRERHDGGAYLQAVAESPFHRALHDDRIVWHWGEAQWLSDPPTKADPQHDTNQVPILARKLIGHARDSEEELLLMSAYFIPGSRGEVFLIDMVEHGVDVRVLTNSLATTDVLAVHSAYARYRKPLLKGGVRVWELQRQSTQQERTSTFLGESQASLHAKAFVFDRDKVFVGSVNLDPRSIVLNTEAGVLVHQADLAQALAGLFRHWTSGEFAFELKLDDNDQLRWESSEQSWDREPHASRFRRTAAWFLGWLPIEGQL</sequence>
<dbReference type="Pfam" id="PF13091">
    <property type="entry name" value="PLDc_2"/>
    <property type="match status" value="2"/>
</dbReference>
<proteinExistence type="predicted"/>
<feature type="domain" description="PLD phosphodiesterase" evidence="1">
    <location>
        <begin position="412"/>
        <end position="439"/>
    </location>
</feature>
<dbReference type="PROSITE" id="PS51257">
    <property type="entry name" value="PROKAR_LIPOPROTEIN"/>
    <property type="match status" value="1"/>
</dbReference>
<dbReference type="GO" id="GO:0030572">
    <property type="term" value="F:phosphatidyltransferase activity"/>
    <property type="evidence" value="ECO:0007669"/>
    <property type="project" value="UniProtKB-ARBA"/>
</dbReference>
<dbReference type="InterPro" id="IPR001736">
    <property type="entry name" value="PLipase_D/transphosphatidylase"/>
</dbReference>
<dbReference type="EMBL" id="SWAV01000003">
    <property type="protein sequence ID" value="TKA91451.1"/>
    <property type="molecule type" value="Genomic_DNA"/>
</dbReference>
<dbReference type="PANTHER" id="PTHR21248:SF12">
    <property type="entry name" value="CARDIOLIPIN SYNTHASE C"/>
    <property type="match status" value="1"/>
</dbReference>